<accession>A0ACC0W2X3</accession>
<evidence type="ECO:0000313" key="1">
    <source>
        <dbReference type="EMBL" id="KAI9912439.1"/>
    </source>
</evidence>
<protein>
    <submittedName>
        <fullName evidence="1">Uncharacterized protein</fullName>
    </submittedName>
</protein>
<gene>
    <name evidence="1" type="ORF">PsorP6_005536</name>
</gene>
<keyword evidence="2" id="KW-1185">Reference proteome</keyword>
<proteinExistence type="predicted"/>
<organism evidence="1 2">
    <name type="scientific">Peronosclerospora sorghi</name>
    <dbReference type="NCBI Taxonomy" id="230839"/>
    <lineage>
        <taxon>Eukaryota</taxon>
        <taxon>Sar</taxon>
        <taxon>Stramenopiles</taxon>
        <taxon>Oomycota</taxon>
        <taxon>Peronosporomycetes</taxon>
        <taxon>Peronosporales</taxon>
        <taxon>Peronosporaceae</taxon>
        <taxon>Peronosclerospora</taxon>
    </lineage>
</organism>
<reference evidence="1 2" key="1">
    <citation type="journal article" date="2022" name="bioRxiv">
        <title>The genome of the oomycete Peronosclerospora sorghi, a cosmopolitan pathogen of maize and sorghum, is inflated with dispersed pseudogenes.</title>
        <authorList>
            <person name="Fletcher K."/>
            <person name="Martin F."/>
            <person name="Isakeit T."/>
            <person name="Cavanaugh K."/>
            <person name="Magill C."/>
            <person name="Michelmore R."/>
        </authorList>
    </citation>
    <scope>NUCLEOTIDE SEQUENCE [LARGE SCALE GENOMIC DNA]</scope>
    <source>
        <strain evidence="1">P6</strain>
    </source>
</reference>
<evidence type="ECO:0000313" key="2">
    <source>
        <dbReference type="Proteomes" id="UP001163321"/>
    </source>
</evidence>
<dbReference type="EMBL" id="CM047583">
    <property type="protein sequence ID" value="KAI9912439.1"/>
    <property type="molecule type" value="Genomic_DNA"/>
</dbReference>
<comment type="caution">
    <text evidence="1">The sequence shown here is derived from an EMBL/GenBank/DDBJ whole genome shotgun (WGS) entry which is preliminary data.</text>
</comment>
<name>A0ACC0W2X3_9STRA</name>
<sequence>MSDYAQEVTKVYKLVACATDESLTEPHWALNMEICDCANAYDAVCDDIVRFLQHRLQRGQPKVALWTLILIETVVKNGPPAIHSRVGAREFLDEIVALSVGSLDVDVRNQALMLIRQWAEVFKDSELQTFQDVYTELKLQGVEFPAVESEVPFFTPPPSATKLVSPSGRDESSQLSGAAAPGKRTREQQIEKLHADLEVVQQKIKLLKDLFAGDQTTDELDDILDFLHQCQPRMNTLIEGGIMGKIDESTLDMCLNVNDHLMKTLEECRKTQVKHMMASDSPSRVCHRTELEQSLAQLSLDHGTRAPGSAAVASARPVASATMLDEDAMSYMLE</sequence>
<dbReference type="Proteomes" id="UP001163321">
    <property type="component" value="Chromosome 4"/>
</dbReference>